<dbReference type="EMBL" id="JACVVK020000131">
    <property type="protein sequence ID" value="KAK7489982.1"/>
    <property type="molecule type" value="Genomic_DNA"/>
</dbReference>
<proteinExistence type="predicted"/>
<feature type="compositionally biased region" description="Basic and acidic residues" evidence="1">
    <location>
        <begin position="86"/>
        <end position="99"/>
    </location>
</feature>
<feature type="region of interest" description="Disordered" evidence="1">
    <location>
        <begin position="120"/>
        <end position="147"/>
    </location>
</feature>
<dbReference type="AlphaFoldDB" id="A0ABD0KSA0"/>
<evidence type="ECO:0000313" key="2">
    <source>
        <dbReference type="EMBL" id="KAK7489982.1"/>
    </source>
</evidence>
<feature type="non-terminal residue" evidence="2">
    <location>
        <position position="1"/>
    </location>
</feature>
<evidence type="ECO:0008006" key="4">
    <source>
        <dbReference type="Google" id="ProtNLM"/>
    </source>
</evidence>
<accession>A0ABD0KSA0</accession>
<protein>
    <recommendedName>
        <fullName evidence="4">Kinesin family member 24</fullName>
    </recommendedName>
</protein>
<name>A0ABD0KSA0_9CAEN</name>
<feature type="non-terminal residue" evidence="2">
    <location>
        <position position="216"/>
    </location>
</feature>
<evidence type="ECO:0000313" key="3">
    <source>
        <dbReference type="Proteomes" id="UP001519460"/>
    </source>
</evidence>
<feature type="compositionally biased region" description="Basic and acidic residues" evidence="1">
    <location>
        <begin position="133"/>
        <end position="147"/>
    </location>
</feature>
<comment type="caution">
    <text evidence="2">The sequence shown here is derived from an EMBL/GenBank/DDBJ whole genome shotgun (WGS) entry which is preliminary data.</text>
</comment>
<evidence type="ECO:0000256" key="1">
    <source>
        <dbReference type="SAM" id="MobiDB-lite"/>
    </source>
</evidence>
<organism evidence="2 3">
    <name type="scientific">Batillaria attramentaria</name>
    <dbReference type="NCBI Taxonomy" id="370345"/>
    <lineage>
        <taxon>Eukaryota</taxon>
        <taxon>Metazoa</taxon>
        <taxon>Spiralia</taxon>
        <taxon>Lophotrochozoa</taxon>
        <taxon>Mollusca</taxon>
        <taxon>Gastropoda</taxon>
        <taxon>Caenogastropoda</taxon>
        <taxon>Sorbeoconcha</taxon>
        <taxon>Cerithioidea</taxon>
        <taxon>Batillariidae</taxon>
        <taxon>Batillaria</taxon>
    </lineage>
</organism>
<gene>
    <name evidence="2" type="ORF">BaRGS_00018682</name>
</gene>
<sequence length="216" mass="23610">PLAKPSAPVKRDTDPIKTMGIQRGSRKHRAGRHKPKAFFRPDPRRISAVLGPAREGQVRHVYLAATKTSAPSGSHYPTRRSPAPRDLPHLPGTRDPKATKSHAELKILVRETSAPWATCSSPKYTSENPVCPRDMRPTEGDRGWRGEQGEIPGLPSYAERENSVQKLVSAQVQQVWRTDSCGHMGGGDHTCGASAWHEKSAQAHGLTDLLPTACPQ</sequence>
<feature type="compositionally biased region" description="Basic residues" evidence="1">
    <location>
        <begin position="24"/>
        <end position="37"/>
    </location>
</feature>
<feature type="region of interest" description="Disordered" evidence="1">
    <location>
        <begin position="1"/>
        <end position="44"/>
    </location>
</feature>
<reference evidence="2 3" key="1">
    <citation type="journal article" date="2023" name="Sci. Data">
        <title>Genome assembly of the Korean intertidal mud-creeper Batillaria attramentaria.</title>
        <authorList>
            <person name="Patra A.K."/>
            <person name="Ho P.T."/>
            <person name="Jun S."/>
            <person name="Lee S.J."/>
            <person name="Kim Y."/>
            <person name="Won Y.J."/>
        </authorList>
    </citation>
    <scope>NUCLEOTIDE SEQUENCE [LARGE SCALE GENOMIC DNA]</scope>
    <source>
        <strain evidence="2">Wonlab-2016</strain>
    </source>
</reference>
<dbReference type="Proteomes" id="UP001519460">
    <property type="component" value="Unassembled WGS sequence"/>
</dbReference>
<feature type="region of interest" description="Disordered" evidence="1">
    <location>
        <begin position="66"/>
        <end position="99"/>
    </location>
</feature>
<keyword evidence="3" id="KW-1185">Reference proteome</keyword>